<dbReference type="Pfam" id="PF10114">
    <property type="entry name" value="PocR"/>
    <property type="match status" value="1"/>
</dbReference>
<dbReference type="Pfam" id="PF13185">
    <property type="entry name" value="GAF_2"/>
    <property type="match status" value="1"/>
</dbReference>
<dbReference type="InterPro" id="IPR003018">
    <property type="entry name" value="GAF"/>
</dbReference>
<dbReference type="PANTHER" id="PTHR43155">
    <property type="entry name" value="CYCLIC DI-GMP PHOSPHODIESTERASE PA4108-RELATED"/>
    <property type="match status" value="1"/>
</dbReference>
<evidence type="ECO:0000313" key="3">
    <source>
        <dbReference type="EMBL" id="MQL52143.1"/>
    </source>
</evidence>
<dbReference type="InterPro" id="IPR029016">
    <property type="entry name" value="GAF-like_dom_sf"/>
</dbReference>
<sequence>MEKGRLMRYYEELKQIGLQKLQESMSRALGLATLITYPDGSPLIEISNLCSFCALLNNTNPEGRARCAASRVVSARAAMDAGKPVLRNCHAGLVHLVVPLRVAGETVAVLIGGNVALQPLAEEAVAQLARETGIDRKELLSAAKTVPIWPEERLLTAMEMIREVTETVARMLFTRHELQKRVDELTALFEFSKTVSGSLQVAGAARQGLQAALELTGATSGSVIMLGETEVEAADAEVAATIEPCSELRVIPAGEIIAAVGREVTAAHFDSRPGERTPEEKRPAVAIPLTVGGKVTGVLTLAGRPEGRRFTEEETVFLTTLGTALGLALENARLFRKVQERAAMLEWLIEVGKGIASSLDADLIVERTLASLREHFGTPWCTLRVHEEKNGEVVLKAGEGLKKGICNEVRVSSAASTTCPLINQVIRAKEPMAIEDINTAGIDLPCRPQEIEVRSMAMVPVLAMGKLLGTLAFHSSVPRRWGEEEIGYLATIASQMGLALENARLYAALREYYLSTVQALAAALEAKDLYTKGHSIRVARWARSCARLLGLGDEEQEQVYMAGLLHDIGKIGVREDILLKPGPLTREEREEVKNHPEVGARILEPARFPEAVIAAVRHHHEDYGGGGYPAGLSGEKIPLLARILRVADTYDAMTSARPYRKAFTRDWACRELERFAGSQFDPRVVEAFLRIPHDELVYNVSGGGG</sequence>
<dbReference type="InterPro" id="IPR018771">
    <property type="entry name" value="PocR_dom"/>
</dbReference>
<dbReference type="OrthoDB" id="9798833at2"/>
<comment type="caution">
    <text evidence="3">The sequence shown here is derived from an EMBL/GenBank/DDBJ whole genome shotgun (WGS) entry which is preliminary data.</text>
</comment>
<feature type="domain" description="HD-GYP" evidence="2">
    <location>
        <begin position="509"/>
        <end position="704"/>
    </location>
</feature>
<dbReference type="SMART" id="SM00471">
    <property type="entry name" value="HDc"/>
    <property type="match status" value="1"/>
</dbReference>
<dbReference type="InterPro" id="IPR006674">
    <property type="entry name" value="HD_domain"/>
</dbReference>
<accession>A0A6N7IRD6</accession>
<dbReference type="CDD" id="cd00077">
    <property type="entry name" value="HDc"/>
    <property type="match status" value="1"/>
</dbReference>
<dbReference type="Gene3D" id="1.10.3210.10">
    <property type="entry name" value="Hypothetical protein af1432"/>
    <property type="match status" value="1"/>
</dbReference>
<evidence type="ECO:0000259" key="1">
    <source>
        <dbReference type="PROSITE" id="PS51831"/>
    </source>
</evidence>
<dbReference type="NCBIfam" id="TIGR00277">
    <property type="entry name" value="HDIG"/>
    <property type="match status" value="1"/>
</dbReference>
<evidence type="ECO:0000313" key="4">
    <source>
        <dbReference type="Proteomes" id="UP000441717"/>
    </source>
</evidence>
<dbReference type="SUPFAM" id="SSF109604">
    <property type="entry name" value="HD-domain/PDEase-like"/>
    <property type="match status" value="1"/>
</dbReference>
<feature type="non-terminal residue" evidence="3">
    <location>
        <position position="705"/>
    </location>
</feature>
<dbReference type="SUPFAM" id="SSF55781">
    <property type="entry name" value="GAF domain-like"/>
    <property type="match status" value="2"/>
</dbReference>
<evidence type="ECO:0000259" key="2">
    <source>
        <dbReference type="PROSITE" id="PS51832"/>
    </source>
</evidence>
<dbReference type="EMBL" id="WHYR01000017">
    <property type="protein sequence ID" value="MQL52143.1"/>
    <property type="molecule type" value="Genomic_DNA"/>
</dbReference>
<dbReference type="Proteomes" id="UP000441717">
    <property type="component" value="Unassembled WGS sequence"/>
</dbReference>
<dbReference type="Pfam" id="PF01590">
    <property type="entry name" value="GAF"/>
    <property type="match status" value="1"/>
</dbReference>
<dbReference type="SMART" id="SM00065">
    <property type="entry name" value="GAF"/>
    <property type="match status" value="2"/>
</dbReference>
<dbReference type="InterPro" id="IPR003607">
    <property type="entry name" value="HD/PDEase_dom"/>
</dbReference>
<reference evidence="3 4" key="1">
    <citation type="submission" date="2019-10" db="EMBL/GenBank/DDBJ databases">
        <title>Comparative genomics of sulfur disproportionating microorganisms.</title>
        <authorList>
            <person name="Ward L.M."/>
            <person name="Bertran E."/>
            <person name="Johnston D."/>
        </authorList>
    </citation>
    <scope>NUCLEOTIDE SEQUENCE [LARGE SCALE GENOMIC DNA]</scope>
    <source>
        <strain evidence="3 4">DSM 14055</strain>
    </source>
</reference>
<dbReference type="Pfam" id="PF13487">
    <property type="entry name" value="HD_5"/>
    <property type="match status" value="1"/>
</dbReference>
<keyword evidence="4" id="KW-1185">Reference proteome</keyword>
<dbReference type="InterPro" id="IPR006675">
    <property type="entry name" value="HDIG_dom"/>
</dbReference>
<dbReference type="PANTHER" id="PTHR43155:SF2">
    <property type="entry name" value="CYCLIC DI-GMP PHOSPHODIESTERASE PA4108"/>
    <property type="match status" value="1"/>
</dbReference>
<proteinExistence type="predicted"/>
<dbReference type="Gene3D" id="3.30.450.40">
    <property type="match status" value="2"/>
</dbReference>
<dbReference type="InterPro" id="IPR037522">
    <property type="entry name" value="HD_GYP_dom"/>
</dbReference>
<name>A0A6N7IRD6_9FIRM</name>
<organism evidence="3 4">
    <name type="scientific">Desulfofundulus thermobenzoicus</name>
    <dbReference type="NCBI Taxonomy" id="29376"/>
    <lineage>
        <taxon>Bacteria</taxon>
        <taxon>Bacillati</taxon>
        <taxon>Bacillota</taxon>
        <taxon>Clostridia</taxon>
        <taxon>Eubacteriales</taxon>
        <taxon>Peptococcaceae</taxon>
        <taxon>Desulfofundulus</taxon>
    </lineage>
</organism>
<dbReference type="PROSITE" id="PS51832">
    <property type="entry name" value="HD_GYP"/>
    <property type="match status" value="1"/>
</dbReference>
<dbReference type="AlphaFoldDB" id="A0A6N7IRD6"/>
<protein>
    <submittedName>
        <fullName evidence="3">GAF domain-containing protein</fullName>
    </submittedName>
</protein>
<dbReference type="PROSITE" id="PS51831">
    <property type="entry name" value="HD"/>
    <property type="match status" value="1"/>
</dbReference>
<gene>
    <name evidence="3" type="ORF">GFC01_07630</name>
</gene>
<feature type="domain" description="HD" evidence="1">
    <location>
        <begin position="531"/>
        <end position="653"/>
    </location>
</feature>